<dbReference type="Proteomes" id="UP000002316">
    <property type="component" value="Chromosome 8"/>
</dbReference>
<sequence length="275" mass="31283">MRSLGLHPPFFLLLARSACFAAAAVVVVVLVRQYPMLCWGVFHFFPLPRFVPANHSACSPENVFVIIIIIIVIVIIVIKIIFPFDEFFFLSLPFAFFLLMFLLLSPQCRLKWPSEGNNSLGALSNSAALFGTTTAFPIPPPSPPPLLVVQQRVLIFFMHCLFFNLFTCGDPGVWNDFFIPLSVTFSFPFPFFIHLRVGLFSILVIFIYQLIYFFPFFCCSSHSCLFVYFLGAPTTPFGCYWCLFIYTAWASFFPSKQEAKKKGTKLLVGEREPKP</sequence>
<feature type="transmembrane region" description="Helical" evidence="1">
    <location>
        <begin position="226"/>
        <end position="249"/>
    </location>
</feature>
<name>C9ZVF4_TRYB9</name>
<evidence type="ECO:0000256" key="1">
    <source>
        <dbReference type="SAM" id="Phobius"/>
    </source>
</evidence>
<gene>
    <name evidence="2" type="ORF">TbgDal_VIII3400</name>
</gene>
<accession>C9ZVF4</accession>
<evidence type="ECO:0000313" key="3">
    <source>
        <dbReference type="Proteomes" id="UP000002316"/>
    </source>
</evidence>
<keyword evidence="1" id="KW-1133">Transmembrane helix</keyword>
<feature type="transmembrane region" description="Helical" evidence="1">
    <location>
        <begin position="63"/>
        <end position="81"/>
    </location>
</feature>
<dbReference type="RefSeq" id="XP_011775669.1">
    <property type="nucleotide sequence ID" value="XM_011777367.1"/>
</dbReference>
<dbReference type="KEGG" id="tbg:TbgDal_VIII3400"/>
<dbReference type="GeneID" id="23863525"/>
<feature type="transmembrane region" description="Helical" evidence="1">
    <location>
        <begin position="87"/>
        <end position="104"/>
    </location>
</feature>
<feature type="transmembrane region" description="Helical" evidence="1">
    <location>
        <begin position="153"/>
        <end position="173"/>
    </location>
</feature>
<feature type="transmembrane region" description="Helical" evidence="1">
    <location>
        <begin position="193"/>
        <end position="214"/>
    </location>
</feature>
<proteinExistence type="predicted"/>
<dbReference type="VEuPathDB" id="TriTrypDB:Tbg972.8.3400"/>
<organism evidence="2 3">
    <name type="scientific">Trypanosoma brucei gambiense (strain MHOM/CI/86/DAL972)</name>
    <dbReference type="NCBI Taxonomy" id="679716"/>
    <lineage>
        <taxon>Eukaryota</taxon>
        <taxon>Discoba</taxon>
        <taxon>Euglenozoa</taxon>
        <taxon>Kinetoplastea</taxon>
        <taxon>Metakinetoplastina</taxon>
        <taxon>Trypanosomatida</taxon>
        <taxon>Trypanosomatidae</taxon>
        <taxon>Trypanosoma</taxon>
    </lineage>
</organism>
<protein>
    <submittedName>
        <fullName evidence="2">Uncharacterized protein</fullName>
    </submittedName>
</protein>
<evidence type="ECO:0000313" key="2">
    <source>
        <dbReference type="EMBL" id="CBH13392.1"/>
    </source>
</evidence>
<keyword evidence="1" id="KW-0472">Membrane</keyword>
<keyword evidence="1" id="KW-0812">Transmembrane</keyword>
<dbReference type="EMBL" id="FN554971">
    <property type="protein sequence ID" value="CBH13392.1"/>
    <property type="molecule type" value="Genomic_DNA"/>
</dbReference>
<dbReference type="AlphaFoldDB" id="C9ZVF4"/>
<reference evidence="3" key="1">
    <citation type="journal article" date="2010" name="PLoS Negl. Trop. Dis.">
        <title>The genome sequence of Trypanosoma brucei gambiense, causative agent of chronic human african trypanosomiasis.</title>
        <authorList>
            <person name="Jackson A.P."/>
            <person name="Sanders M."/>
            <person name="Berry A."/>
            <person name="McQuillan J."/>
            <person name="Aslett M.A."/>
            <person name="Quail M.A."/>
            <person name="Chukualim B."/>
            <person name="Capewell P."/>
            <person name="MacLeod A."/>
            <person name="Melville S.E."/>
            <person name="Gibson W."/>
            <person name="Barry J.D."/>
            <person name="Berriman M."/>
            <person name="Hertz-Fowler C."/>
        </authorList>
    </citation>
    <scope>NUCLEOTIDE SEQUENCE [LARGE SCALE GENOMIC DNA]</scope>
    <source>
        <strain evidence="3">MHOM/CI/86/DAL972</strain>
    </source>
</reference>